<accession>A0A6G1DRL0</accession>
<name>A0A6G1DRL0_9ORYZ</name>
<dbReference type="Proteomes" id="UP000479710">
    <property type="component" value="Unassembled WGS sequence"/>
</dbReference>
<organism evidence="1 2">
    <name type="scientific">Oryza meyeriana var. granulata</name>
    <dbReference type="NCBI Taxonomy" id="110450"/>
    <lineage>
        <taxon>Eukaryota</taxon>
        <taxon>Viridiplantae</taxon>
        <taxon>Streptophyta</taxon>
        <taxon>Embryophyta</taxon>
        <taxon>Tracheophyta</taxon>
        <taxon>Spermatophyta</taxon>
        <taxon>Magnoliopsida</taxon>
        <taxon>Liliopsida</taxon>
        <taxon>Poales</taxon>
        <taxon>Poaceae</taxon>
        <taxon>BOP clade</taxon>
        <taxon>Oryzoideae</taxon>
        <taxon>Oryzeae</taxon>
        <taxon>Oryzinae</taxon>
        <taxon>Oryza</taxon>
        <taxon>Oryza meyeriana</taxon>
    </lineage>
</organism>
<dbReference type="EMBL" id="SPHZ02000006">
    <property type="protein sequence ID" value="KAF0915127.1"/>
    <property type="molecule type" value="Genomic_DNA"/>
</dbReference>
<sequence>MLSPFFRLPAPSPPPPVIDAGEFSNTMPLIEVSGSDGFPGLSSRMIPGSSSHAPPFAMEVAGAAYPSHAVDMVPIRTLHLRQINS</sequence>
<proteinExistence type="predicted"/>
<dbReference type="AlphaFoldDB" id="A0A6G1DRL0"/>
<reference evidence="1 2" key="1">
    <citation type="submission" date="2019-11" db="EMBL/GenBank/DDBJ databases">
        <title>Whole genome sequence of Oryza granulata.</title>
        <authorList>
            <person name="Li W."/>
        </authorList>
    </citation>
    <scope>NUCLEOTIDE SEQUENCE [LARGE SCALE GENOMIC DNA]</scope>
    <source>
        <strain evidence="2">cv. Menghai</strain>
        <tissue evidence="1">Leaf</tissue>
    </source>
</reference>
<protein>
    <submittedName>
        <fullName evidence="1">Uncharacterized protein</fullName>
    </submittedName>
</protein>
<gene>
    <name evidence="1" type="ORF">E2562_033711</name>
</gene>
<keyword evidence="2" id="KW-1185">Reference proteome</keyword>
<evidence type="ECO:0000313" key="1">
    <source>
        <dbReference type="EMBL" id="KAF0915127.1"/>
    </source>
</evidence>
<evidence type="ECO:0000313" key="2">
    <source>
        <dbReference type="Proteomes" id="UP000479710"/>
    </source>
</evidence>
<dbReference type="OrthoDB" id="757680at2759"/>
<comment type="caution">
    <text evidence="1">The sequence shown here is derived from an EMBL/GenBank/DDBJ whole genome shotgun (WGS) entry which is preliminary data.</text>
</comment>